<dbReference type="Pfam" id="PF13966">
    <property type="entry name" value="zf-RVT"/>
    <property type="match status" value="1"/>
</dbReference>
<name>A0A9R1UHM6_LACSA</name>
<dbReference type="Proteomes" id="UP000235145">
    <property type="component" value="Unassembled WGS sequence"/>
</dbReference>
<evidence type="ECO:0000259" key="1">
    <source>
        <dbReference type="Pfam" id="PF13966"/>
    </source>
</evidence>
<feature type="domain" description="Reverse transcriptase zinc-binding" evidence="1">
    <location>
        <begin position="10"/>
        <end position="75"/>
    </location>
</feature>
<evidence type="ECO:0000313" key="2">
    <source>
        <dbReference type="EMBL" id="KAJ0187625.1"/>
    </source>
</evidence>
<reference evidence="2 3" key="1">
    <citation type="journal article" date="2017" name="Nat. Commun.">
        <title>Genome assembly with in vitro proximity ligation data and whole-genome triplication in lettuce.</title>
        <authorList>
            <person name="Reyes-Chin-Wo S."/>
            <person name="Wang Z."/>
            <person name="Yang X."/>
            <person name="Kozik A."/>
            <person name="Arikit S."/>
            <person name="Song C."/>
            <person name="Xia L."/>
            <person name="Froenicke L."/>
            <person name="Lavelle D.O."/>
            <person name="Truco M.J."/>
            <person name="Xia R."/>
            <person name="Zhu S."/>
            <person name="Xu C."/>
            <person name="Xu H."/>
            <person name="Xu X."/>
            <person name="Cox K."/>
            <person name="Korf I."/>
            <person name="Meyers B.C."/>
            <person name="Michelmore R.W."/>
        </authorList>
    </citation>
    <scope>NUCLEOTIDE SEQUENCE [LARGE SCALE GENOMIC DNA]</scope>
    <source>
        <strain evidence="3">cv. Salinas</strain>
        <tissue evidence="2">Seedlings</tissue>
    </source>
</reference>
<proteinExistence type="predicted"/>
<protein>
    <recommendedName>
        <fullName evidence="1">Reverse transcriptase zinc-binding domain-containing protein</fullName>
    </recommendedName>
</protein>
<evidence type="ECO:0000313" key="3">
    <source>
        <dbReference type="Proteomes" id="UP000235145"/>
    </source>
</evidence>
<accession>A0A9R1UHM6</accession>
<dbReference type="EMBL" id="NBSK02000009">
    <property type="protein sequence ID" value="KAJ0187625.1"/>
    <property type="molecule type" value="Genomic_DNA"/>
</dbReference>
<sequence>MIDDLTLHVTTVSTRWNKYILIKRNVFMWQVLLNGIPTRINLSNRGIDIPSLIYPSCDNALEDNNHVFLFSDIVVEVCSVIARWVDLMFPPPINIVEHMSWVDKVTLSSKKRNVLEVIILSTLWMLWRYKNNLFKKNMRRFNRINMIGT</sequence>
<keyword evidence="3" id="KW-1185">Reference proteome</keyword>
<gene>
    <name evidence="2" type="ORF">LSAT_V11C900488520</name>
</gene>
<organism evidence="2 3">
    <name type="scientific">Lactuca sativa</name>
    <name type="common">Garden lettuce</name>
    <dbReference type="NCBI Taxonomy" id="4236"/>
    <lineage>
        <taxon>Eukaryota</taxon>
        <taxon>Viridiplantae</taxon>
        <taxon>Streptophyta</taxon>
        <taxon>Embryophyta</taxon>
        <taxon>Tracheophyta</taxon>
        <taxon>Spermatophyta</taxon>
        <taxon>Magnoliopsida</taxon>
        <taxon>eudicotyledons</taxon>
        <taxon>Gunneridae</taxon>
        <taxon>Pentapetalae</taxon>
        <taxon>asterids</taxon>
        <taxon>campanulids</taxon>
        <taxon>Asterales</taxon>
        <taxon>Asteraceae</taxon>
        <taxon>Cichorioideae</taxon>
        <taxon>Cichorieae</taxon>
        <taxon>Lactucinae</taxon>
        <taxon>Lactuca</taxon>
    </lineage>
</organism>
<dbReference type="AlphaFoldDB" id="A0A9R1UHM6"/>
<comment type="caution">
    <text evidence="2">The sequence shown here is derived from an EMBL/GenBank/DDBJ whole genome shotgun (WGS) entry which is preliminary data.</text>
</comment>
<dbReference type="InterPro" id="IPR026960">
    <property type="entry name" value="RVT-Znf"/>
</dbReference>